<name>A0ABD7V7Y3_9ACTN</name>
<reference evidence="4 5" key="1">
    <citation type="submission" date="2019-02" db="EMBL/GenBank/DDBJ databases">
        <authorList>
            <consortium name="Pathogen Informatics"/>
        </authorList>
    </citation>
    <scope>NUCLEOTIDE SEQUENCE [LARGE SCALE GENOMIC DNA]</scope>
    <source>
        <strain evidence="4 5">3012STDY6756503</strain>
    </source>
</reference>
<feature type="region of interest" description="Disordered" evidence="1">
    <location>
        <begin position="236"/>
        <end position="353"/>
    </location>
</feature>
<feature type="compositionally biased region" description="Polar residues" evidence="1">
    <location>
        <begin position="321"/>
        <end position="333"/>
    </location>
</feature>
<dbReference type="Proteomes" id="UP000360750">
    <property type="component" value="Unassembled WGS sequence"/>
</dbReference>
<gene>
    <name evidence="4" type="ORF">NCTC8139_03934</name>
</gene>
<evidence type="ECO:0000259" key="3">
    <source>
        <dbReference type="Pfam" id="PF16751"/>
    </source>
</evidence>
<dbReference type="Gene3D" id="6.10.250.1300">
    <property type="match status" value="1"/>
</dbReference>
<evidence type="ECO:0000256" key="2">
    <source>
        <dbReference type="SAM" id="Phobius"/>
    </source>
</evidence>
<keyword evidence="2" id="KW-1133">Transmembrane helix</keyword>
<dbReference type="EMBL" id="CAACYD010000007">
    <property type="protein sequence ID" value="VFA90351.1"/>
    <property type="molecule type" value="Genomic_DNA"/>
</dbReference>
<dbReference type="RefSeq" id="WP_131735218.1">
    <property type="nucleotide sequence ID" value="NZ_CAACYD010000007.1"/>
</dbReference>
<keyword evidence="2" id="KW-0472">Membrane</keyword>
<feature type="compositionally biased region" description="Polar residues" evidence="1">
    <location>
        <begin position="247"/>
        <end position="262"/>
    </location>
</feature>
<evidence type="ECO:0000256" key="1">
    <source>
        <dbReference type="SAM" id="MobiDB-lite"/>
    </source>
</evidence>
<feature type="domain" description="Anti-sigma-D factor RsdA sigma factor binding region" evidence="3">
    <location>
        <begin position="63"/>
        <end position="108"/>
    </location>
</feature>
<dbReference type="Pfam" id="PF16751">
    <property type="entry name" value="RsdA_SigD_bd"/>
    <property type="match status" value="1"/>
</dbReference>
<dbReference type="AlphaFoldDB" id="A0ABD7V7Y3"/>
<accession>A0ABD7V7Y3</accession>
<comment type="caution">
    <text evidence="4">The sequence shown here is derived from an EMBL/GenBank/DDBJ whole genome shotgun (WGS) entry which is preliminary data.</text>
</comment>
<proteinExistence type="predicted"/>
<protein>
    <recommendedName>
        <fullName evidence="3">Anti-sigma-D factor RsdA sigma factor binding region domain-containing protein</fullName>
    </recommendedName>
</protein>
<feature type="region of interest" description="Disordered" evidence="1">
    <location>
        <begin position="1"/>
        <end position="60"/>
    </location>
</feature>
<keyword evidence="2" id="KW-0812">Transmembrane</keyword>
<feature type="compositionally biased region" description="Low complexity" evidence="1">
    <location>
        <begin position="302"/>
        <end position="314"/>
    </location>
</feature>
<organism evidence="4 5">
    <name type="scientific">Gordonia paraffinivorans</name>
    <dbReference type="NCBI Taxonomy" id="175628"/>
    <lineage>
        <taxon>Bacteria</taxon>
        <taxon>Bacillati</taxon>
        <taxon>Actinomycetota</taxon>
        <taxon>Actinomycetes</taxon>
        <taxon>Mycobacteriales</taxon>
        <taxon>Gordoniaceae</taxon>
        <taxon>Gordonia</taxon>
    </lineage>
</organism>
<evidence type="ECO:0000313" key="4">
    <source>
        <dbReference type="EMBL" id="VFA90351.1"/>
    </source>
</evidence>
<dbReference type="InterPro" id="IPR031928">
    <property type="entry name" value="RsdA_SigD-bd"/>
</dbReference>
<feature type="transmembrane region" description="Helical" evidence="2">
    <location>
        <begin position="137"/>
        <end position="158"/>
    </location>
</feature>
<sequence>MSGESDWRRRRSIHGREQLGRVGEPLTNRASGSERPDPNTPADDPGLLVPGGVAADSADEAPDLSEVAFDENFLDALVSGVPVPTRDTTEYQLAELLSGWRSEAVSTPTAPLVSVDDVERAIAHTERASRGRRMVRHLRVVSGAAAIVIVAAAGLTVLSEGSKPGDPLWAVKEVVFSEQASETQAAYDVRSNLERAEAAIAAGDTSAAVVYIQKAEEKMGPMRDEGTRREMSEWVGRLRGGAGMPATDTSTEPSRASATSPDASDKPDLRIQSTVPSPSDRPAPPSSDEEVPGGPVDEPGTSEEPQPTSPPSQSKADKPSLPSTSSASRTPAQFPTFPWSPPPGVDASKRKPG</sequence>
<evidence type="ECO:0000313" key="5">
    <source>
        <dbReference type="Proteomes" id="UP000360750"/>
    </source>
</evidence>
<dbReference type="GeneID" id="60751905"/>